<comment type="caution">
    <text evidence="3">The sequence shown here is derived from an EMBL/GenBank/DDBJ whole genome shotgun (WGS) entry which is preliminary data.</text>
</comment>
<dbReference type="InterPro" id="IPR050807">
    <property type="entry name" value="TransReg_Diox_bact_type"/>
</dbReference>
<dbReference type="InterPro" id="IPR010982">
    <property type="entry name" value="Lambda_DNA-bd_dom_sf"/>
</dbReference>
<dbReference type="Gene3D" id="1.10.260.40">
    <property type="entry name" value="lambda repressor-like DNA-binding domains"/>
    <property type="match status" value="1"/>
</dbReference>
<dbReference type="CDD" id="cd02209">
    <property type="entry name" value="cupin_XRE_C"/>
    <property type="match status" value="1"/>
</dbReference>
<dbReference type="RefSeq" id="WP_106724370.1">
    <property type="nucleotide sequence ID" value="NZ_PXYL01000005.1"/>
</dbReference>
<keyword evidence="1" id="KW-0238">DNA-binding</keyword>
<dbReference type="Pfam" id="PF13560">
    <property type="entry name" value="HTH_31"/>
    <property type="match status" value="1"/>
</dbReference>
<dbReference type="InterPro" id="IPR011051">
    <property type="entry name" value="RmlC_Cupin_sf"/>
</dbReference>
<dbReference type="SMART" id="SM00530">
    <property type="entry name" value="HTH_XRE"/>
    <property type="match status" value="1"/>
</dbReference>
<feature type="domain" description="HTH cro/C1-type" evidence="2">
    <location>
        <begin position="8"/>
        <end position="62"/>
    </location>
</feature>
<organism evidence="3 4">
    <name type="scientific">Pseudaminobacter soli</name>
    <name type="common">ex Li et al. 2025</name>
    <dbReference type="NCBI Taxonomy" id="1295366"/>
    <lineage>
        <taxon>Bacteria</taxon>
        <taxon>Pseudomonadati</taxon>
        <taxon>Pseudomonadota</taxon>
        <taxon>Alphaproteobacteria</taxon>
        <taxon>Hyphomicrobiales</taxon>
        <taxon>Phyllobacteriaceae</taxon>
        <taxon>Pseudaminobacter</taxon>
    </lineage>
</organism>
<dbReference type="Pfam" id="PF07883">
    <property type="entry name" value="Cupin_2"/>
    <property type="match status" value="1"/>
</dbReference>
<dbReference type="InterPro" id="IPR001387">
    <property type="entry name" value="Cro/C1-type_HTH"/>
</dbReference>
<proteinExistence type="predicted"/>
<evidence type="ECO:0000313" key="3">
    <source>
        <dbReference type="EMBL" id="PSJ60900.1"/>
    </source>
</evidence>
<dbReference type="GO" id="GO:0003700">
    <property type="term" value="F:DNA-binding transcription factor activity"/>
    <property type="evidence" value="ECO:0007669"/>
    <property type="project" value="TreeGrafter"/>
</dbReference>
<dbReference type="GO" id="GO:0005829">
    <property type="term" value="C:cytosol"/>
    <property type="evidence" value="ECO:0007669"/>
    <property type="project" value="TreeGrafter"/>
</dbReference>
<gene>
    <name evidence="3" type="ORF">C7I85_12790</name>
</gene>
<evidence type="ECO:0000259" key="2">
    <source>
        <dbReference type="PROSITE" id="PS50943"/>
    </source>
</evidence>
<keyword evidence="4" id="KW-1185">Reference proteome</keyword>
<dbReference type="GO" id="GO:0003677">
    <property type="term" value="F:DNA binding"/>
    <property type="evidence" value="ECO:0007669"/>
    <property type="project" value="UniProtKB-KW"/>
</dbReference>
<sequence length="182" mass="19886">MSQIGAHLRELRRRRHLGIRELAVRSGISHSTISLIERDRISPSVDTLSAILDALGTTLTGFFSGLMSSVPSSPFYSARDCIEIGNNGSISYRMLGVNFPNRSILMLHETYAPGADTGEAFSHQAQEAGFVMSGAVEITVGNDRRVLKPGDGYYFDSRLPHRFRNVSGEPSQIVSAVTPPTY</sequence>
<dbReference type="InterPro" id="IPR013096">
    <property type="entry name" value="Cupin_2"/>
</dbReference>
<name>A0A2P7SEK9_9HYPH</name>
<dbReference type="InterPro" id="IPR014710">
    <property type="entry name" value="RmlC-like_jellyroll"/>
</dbReference>
<protein>
    <submittedName>
        <fullName evidence="3">XRE family transcriptional regulator</fullName>
    </submittedName>
</protein>
<dbReference type="SUPFAM" id="SSF51182">
    <property type="entry name" value="RmlC-like cupins"/>
    <property type="match status" value="1"/>
</dbReference>
<evidence type="ECO:0000256" key="1">
    <source>
        <dbReference type="ARBA" id="ARBA00023125"/>
    </source>
</evidence>
<dbReference type="OrthoDB" id="9814751at2"/>
<dbReference type="CDD" id="cd00093">
    <property type="entry name" value="HTH_XRE"/>
    <property type="match status" value="1"/>
</dbReference>
<dbReference type="PANTHER" id="PTHR46797:SF11">
    <property type="entry name" value="HTH-TYPE TRANSCRIPTIONAL REGULATOR PUUR"/>
    <property type="match status" value="1"/>
</dbReference>
<dbReference type="Gene3D" id="2.60.120.10">
    <property type="entry name" value="Jelly Rolls"/>
    <property type="match status" value="1"/>
</dbReference>
<reference evidence="3 4" key="1">
    <citation type="submission" date="2018-03" db="EMBL/GenBank/DDBJ databases">
        <title>The draft genome of Mesorhizobium soli JCM 19897.</title>
        <authorList>
            <person name="Li L."/>
            <person name="Liu L."/>
            <person name="Liang L."/>
            <person name="Wang T."/>
            <person name="Zhang X."/>
        </authorList>
    </citation>
    <scope>NUCLEOTIDE SEQUENCE [LARGE SCALE GENOMIC DNA]</scope>
    <source>
        <strain evidence="3 4">JCM 19897</strain>
    </source>
</reference>
<dbReference type="PROSITE" id="PS50943">
    <property type="entry name" value="HTH_CROC1"/>
    <property type="match status" value="1"/>
</dbReference>
<accession>A0A2P7SEK9</accession>
<dbReference type="EMBL" id="PXYL01000005">
    <property type="protein sequence ID" value="PSJ60900.1"/>
    <property type="molecule type" value="Genomic_DNA"/>
</dbReference>
<evidence type="ECO:0000313" key="4">
    <source>
        <dbReference type="Proteomes" id="UP000240653"/>
    </source>
</evidence>
<dbReference type="Proteomes" id="UP000240653">
    <property type="component" value="Unassembled WGS sequence"/>
</dbReference>
<dbReference type="PANTHER" id="PTHR46797">
    <property type="entry name" value="HTH-TYPE TRANSCRIPTIONAL REGULATOR"/>
    <property type="match status" value="1"/>
</dbReference>
<dbReference type="AlphaFoldDB" id="A0A2P7SEK9"/>
<dbReference type="SUPFAM" id="SSF47413">
    <property type="entry name" value="lambda repressor-like DNA-binding domains"/>
    <property type="match status" value="1"/>
</dbReference>